<dbReference type="EMBL" id="JACVHF010000002">
    <property type="protein sequence ID" value="MBC9783560.1"/>
    <property type="molecule type" value="Genomic_DNA"/>
</dbReference>
<proteinExistence type="predicted"/>
<feature type="transmembrane region" description="Helical" evidence="2">
    <location>
        <begin position="43"/>
        <end position="60"/>
    </location>
</feature>
<feature type="compositionally biased region" description="Polar residues" evidence="1">
    <location>
        <begin position="95"/>
        <end position="111"/>
    </location>
</feature>
<reference evidence="3 4" key="1">
    <citation type="submission" date="2020-07" db="EMBL/GenBank/DDBJ databases">
        <title>Draft whole-genome sequence of Heliobacterium chlorum DSM 3682, type strain.</title>
        <authorList>
            <person name="Kyndt J.A."/>
            <person name="Meyer T.E."/>
            <person name="Imhoff J.F."/>
        </authorList>
    </citation>
    <scope>NUCLEOTIDE SEQUENCE [LARGE SCALE GENOMIC DNA]</scope>
    <source>
        <strain evidence="3 4">DSM 3682</strain>
    </source>
</reference>
<evidence type="ECO:0000313" key="4">
    <source>
        <dbReference type="Proteomes" id="UP000617402"/>
    </source>
</evidence>
<keyword evidence="2" id="KW-0812">Transmembrane</keyword>
<dbReference type="Proteomes" id="UP000617402">
    <property type="component" value="Unassembled WGS sequence"/>
</dbReference>
<feature type="region of interest" description="Disordered" evidence="1">
    <location>
        <begin position="68"/>
        <end position="111"/>
    </location>
</feature>
<organism evidence="3 4">
    <name type="scientific">Heliobacterium chlorum</name>
    <dbReference type="NCBI Taxonomy" id="2698"/>
    <lineage>
        <taxon>Bacteria</taxon>
        <taxon>Bacillati</taxon>
        <taxon>Bacillota</taxon>
        <taxon>Clostridia</taxon>
        <taxon>Eubacteriales</taxon>
        <taxon>Heliobacteriaceae</taxon>
        <taxon>Heliobacterium</taxon>
    </lineage>
</organism>
<feature type="transmembrane region" description="Helical" evidence="2">
    <location>
        <begin position="12"/>
        <end position="31"/>
    </location>
</feature>
<evidence type="ECO:0000313" key="3">
    <source>
        <dbReference type="EMBL" id="MBC9783560.1"/>
    </source>
</evidence>
<sequence>MRDFVNRVGPMAFLVFSLVLIAIGILSIAWFCGLDMNNKFADALVTAVLIGGTTAFIALIKPNEGNQRNASIELPPSTGTYVTIPKETPVKDQNQDIQSYSPRPPTTTGNE</sequence>
<gene>
    <name evidence="3" type="ORF">H1S01_03410</name>
</gene>
<keyword evidence="4" id="KW-1185">Reference proteome</keyword>
<keyword evidence="2" id="KW-0472">Membrane</keyword>
<protein>
    <submittedName>
        <fullName evidence="3">Uncharacterized protein</fullName>
    </submittedName>
</protein>
<dbReference type="RefSeq" id="WP_188038715.1">
    <property type="nucleotide sequence ID" value="NZ_JACVHF010000002.1"/>
</dbReference>
<evidence type="ECO:0000256" key="2">
    <source>
        <dbReference type="SAM" id="Phobius"/>
    </source>
</evidence>
<keyword evidence="2" id="KW-1133">Transmembrane helix</keyword>
<comment type="caution">
    <text evidence="3">The sequence shown here is derived from an EMBL/GenBank/DDBJ whole genome shotgun (WGS) entry which is preliminary data.</text>
</comment>
<evidence type="ECO:0000256" key="1">
    <source>
        <dbReference type="SAM" id="MobiDB-lite"/>
    </source>
</evidence>
<accession>A0ABR7SYE1</accession>
<name>A0ABR7SYE1_HELCL</name>